<proteinExistence type="predicted"/>
<dbReference type="AlphaFoldDB" id="A0A699L818"/>
<dbReference type="PANTHER" id="PTHR11439:SF463">
    <property type="entry name" value="REVERSE TRANSCRIPTASE TY1_COPIA-TYPE DOMAIN-CONTAINING PROTEIN"/>
    <property type="match status" value="1"/>
</dbReference>
<accession>A0A699L818</accession>
<sequence length="205" mass="23261">MTIIGTKWVFRNRLDENGIVSQNKARLVAQGCNQQEGIDCDETFVPVARLESIRILLAFACDLDFKLFQMDVKSAFLNGFINEEVYVAQPLGFIDFEKLDHVYKLKKALYGLIQALKAWPAIMFSVYLCANFQEAPKTSQLEAVKCIFQNIKGTSHLGLWYPKGTDIEIVLYSDSDHARDYVDRKSTSGICTFVGCCLTSWFSKK</sequence>
<dbReference type="PANTHER" id="PTHR11439">
    <property type="entry name" value="GAG-POL-RELATED RETROTRANSPOSON"/>
    <property type="match status" value="1"/>
</dbReference>
<evidence type="ECO:0000259" key="1">
    <source>
        <dbReference type="Pfam" id="PF07727"/>
    </source>
</evidence>
<dbReference type="EMBL" id="BKCJ010590155">
    <property type="protein sequence ID" value="GFB27199.1"/>
    <property type="molecule type" value="Genomic_DNA"/>
</dbReference>
<name>A0A699L818_TANCI</name>
<gene>
    <name evidence="2" type="ORF">Tci_699170</name>
</gene>
<comment type="caution">
    <text evidence="2">The sequence shown here is derived from an EMBL/GenBank/DDBJ whole genome shotgun (WGS) entry which is preliminary data.</text>
</comment>
<feature type="domain" description="Reverse transcriptase Ty1/copia-type" evidence="1">
    <location>
        <begin position="4"/>
        <end position="138"/>
    </location>
</feature>
<reference evidence="2" key="1">
    <citation type="journal article" date="2019" name="Sci. Rep.">
        <title>Draft genome of Tanacetum cinerariifolium, the natural source of mosquito coil.</title>
        <authorList>
            <person name="Yamashiro T."/>
            <person name="Shiraishi A."/>
            <person name="Satake H."/>
            <person name="Nakayama K."/>
        </authorList>
    </citation>
    <scope>NUCLEOTIDE SEQUENCE</scope>
</reference>
<organism evidence="2">
    <name type="scientific">Tanacetum cinerariifolium</name>
    <name type="common">Dalmatian daisy</name>
    <name type="synonym">Chrysanthemum cinerariifolium</name>
    <dbReference type="NCBI Taxonomy" id="118510"/>
    <lineage>
        <taxon>Eukaryota</taxon>
        <taxon>Viridiplantae</taxon>
        <taxon>Streptophyta</taxon>
        <taxon>Embryophyta</taxon>
        <taxon>Tracheophyta</taxon>
        <taxon>Spermatophyta</taxon>
        <taxon>Magnoliopsida</taxon>
        <taxon>eudicotyledons</taxon>
        <taxon>Gunneridae</taxon>
        <taxon>Pentapetalae</taxon>
        <taxon>asterids</taxon>
        <taxon>campanulids</taxon>
        <taxon>Asterales</taxon>
        <taxon>Asteraceae</taxon>
        <taxon>Asteroideae</taxon>
        <taxon>Anthemideae</taxon>
        <taxon>Anthemidinae</taxon>
        <taxon>Tanacetum</taxon>
    </lineage>
</organism>
<evidence type="ECO:0000313" key="2">
    <source>
        <dbReference type="EMBL" id="GFB27199.1"/>
    </source>
</evidence>
<dbReference type="Pfam" id="PF07727">
    <property type="entry name" value="RVT_2"/>
    <property type="match status" value="1"/>
</dbReference>
<protein>
    <submittedName>
        <fullName evidence="2">Copia protein</fullName>
    </submittedName>
</protein>
<dbReference type="InterPro" id="IPR013103">
    <property type="entry name" value="RVT_2"/>
</dbReference>